<dbReference type="Proteomes" id="UP000189229">
    <property type="component" value="Unassembled WGS sequence"/>
</dbReference>
<name>A0A1V3XWR3_MYCKA</name>
<accession>A0A1V3XWR3</accession>
<evidence type="ECO:0000313" key="5">
    <source>
        <dbReference type="Proteomes" id="UP000189229"/>
    </source>
</evidence>
<evidence type="ECO:0000313" key="4">
    <source>
        <dbReference type="Proteomes" id="UP000188532"/>
    </source>
</evidence>
<dbReference type="AlphaFoldDB" id="A0A1V3XWR3"/>
<evidence type="ECO:0000256" key="1">
    <source>
        <dbReference type="SAM" id="MobiDB-lite"/>
    </source>
</evidence>
<evidence type="ECO:0000313" key="3">
    <source>
        <dbReference type="EMBL" id="OOK83683.1"/>
    </source>
</evidence>
<dbReference type="EMBL" id="MVBN01000001">
    <property type="protein sequence ID" value="OOK83683.1"/>
    <property type="molecule type" value="Genomic_DNA"/>
</dbReference>
<sequence length="41" mass="4040">MEQLSCSVRPTGVPQPVPAHRGACLSGGQCGATGGPSHGHD</sequence>
<dbReference type="Proteomes" id="UP000188532">
    <property type="component" value="Unassembled WGS sequence"/>
</dbReference>
<dbReference type="EMBL" id="MVBM01000001">
    <property type="protein sequence ID" value="OOK82974.1"/>
    <property type="molecule type" value="Genomic_DNA"/>
</dbReference>
<proteinExistence type="predicted"/>
<evidence type="ECO:0000313" key="2">
    <source>
        <dbReference type="EMBL" id="OOK82974.1"/>
    </source>
</evidence>
<feature type="region of interest" description="Disordered" evidence="1">
    <location>
        <begin position="1"/>
        <end position="20"/>
    </location>
</feature>
<protein>
    <submittedName>
        <fullName evidence="3">Uncharacterized protein</fullName>
    </submittedName>
</protein>
<gene>
    <name evidence="3" type="ORF">BZL29_1336</name>
    <name evidence="2" type="ORF">BZL30_0505</name>
</gene>
<comment type="caution">
    <text evidence="3">The sequence shown here is derived from an EMBL/GenBank/DDBJ whole genome shotgun (WGS) entry which is preliminary data.</text>
</comment>
<organism evidence="3 4">
    <name type="scientific">Mycobacterium kansasii</name>
    <dbReference type="NCBI Taxonomy" id="1768"/>
    <lineage>
        <taxon>Bacteria</taxon>
        <taxon>Bacillati</taxon>
        <taxon>Actinomycetota</taxon>
        <taxon>Actinomycetes</taxon>
        <taxon>Mycobacteriales</taxon>
        <taxon>Mycobacteriaceae</taxon>
        <taxon>Mycobacterium</taxon>
    </lineage>
</organism>
<reference evidence="4 5" key="1">
    <citation type="submission" date="2017-02" db="EMBL/GenBank/DDBJ databases">
        <title>Complete genome sequences of Mycobacterium kansasii strains isolated from rhesus macaques.</title>
        <authorList>
            <person name="Panda A."/>
            <person name="Nagaraj S."/>
            <person name="Zhao X."/>
            <person name="Tettelin H."/>
            <person name="Detolla L.J."/>
        </authorList>
    </citation>
    <scope>NUCLEOTIDE SEQUENCE [LARGE SCALE GENOMIC DNA]</scope>
    <source>
        <strain evidence="3 4">11-3469</strain>
        <strain evidence="2 5">11-3813</strain>
    </source>
</reference>